<dbReference type="InterPro" id="IPR003594">
    <property type="entry name" value="HATPase_dom"/>
</dbReference>
<evidence type="ECO:0000256" key="7">
    <source>
        <dbReference type="ARBA" id="ARBA00022490"/>
    </source>
</evidence>
<evidence type="ECO:0000256" key="16">
    <source>
        <dbReference type="SAM" id="Coils"/>
    </source>
</evidence>
<dbReference type="STRING" id="645991.Sgly_1796"/>
<dbReference type="HOGENOM" id="CLU_000445_20_0_9"/>
<dbReference type="PROSITE" id="PS50109">
    <property type="entry name" value="HIS_KIN"/>
    <property type="match status" value="1"/>
</dbReference>
<keyword evidence="6" id="KW-0004">4Fe-4S</keyword>
<dbReference type="OrthoDB" id="9781904at2"/>
<dbReference type="Pfam" id="PF05384">
    <property type="entry name" value="DegS"/>
    <property type="match status" value="1"/>
</dbReference>
<keyword evidence="13" id="KW-0411">Iron-sulfur</keyword>
<dbReference type="GO" id="GO:0016020">
    <property type="term" value="C:membrane"/>
    <property type="evidence" value="ECO:0007669"/>
    <property type="project" value="InterPro"/>
</dbReference>
<protein>
    <recommendedName>
        <fullName evidence="5">Oxygen sensor histidine kinase NreB</fullName>
        <ecNumber evidence="4">2.7.13.3</ecNumber>
    </recommendedName>
    <alternativeName>
        <fullName evidence="15">Nitrogen regulation protein B</fullName>
    </alternativeName>
</protein>
<evidence type="ECO:0000256" key="13">
    <source>
        <dbReference type="ARBA" id="ARBA00023014"/>
    </source>
</evidence>
<sequence>MERLNAAFEATLKAVENGKEEIFNIAETTRLEFQHLNKELDYLKVEISETIKNVDAQQKKEKQLRQVLMETSLNYKRYTEKQMMEVYIEAKNSQIDLQLIQEKELQLRHRRDELERSLKNLDHTVERADNLMNQVSLAISLLKQGISDMNTLYHNDVRKEIALRIIKVQDEERKRIAREVHDGPAQNLANIILRLEIAEKLLEIDQEKVKKEIQDLNHLVRSNLKDMRRIIFDLRPIDMEDTDFIETVRNYMIKYEKMYGIQAKLELTGDSKNFNHSLSIPIFRIIQEGMTNVAKHASSTMCKVSLGFLRDRLDAKIIDDGIGFSPDDFWKDPGEHFGLVGMRERVEMYSGQLSILSSAGNGTQYSFVIPYHSKGGREND</sequence>
<comment type="catalytic activity">
    <reaction evidence="1">
        <text>ATP + protein L-histidine = ADP + protein N-phospho-L-histidine.</text>
        <dbReference type="EC" id="2.7.13.3"/>
    </reaction>
</comment>
<dbReference type="InterPro" id="IPR036890">
    <property type="entry name" value="HATPase_C_sf"/>
</dbReference>
<evidence type="ECO:0000256" key="9">
    <source>
        <dbReference type="ARBA" id="ARBA00022723"/>
    </source>
</evidence>
<evidence type="ECO:0000256" key="2">
    <source>
        <dbReference type="ARBA" id="ARBA00001966"/>
    </source>
</evidence>
<comment type="function">
    <text evidence="14">Member of the two-component regulatory system NreB/NreC involved in the control of dissimilatory nitrate/nitrite reduction in response to oxygen. NreB functions as a direct oxygen sensor histidine kinase which is autophosphorylated, in the absence of oxygen, probably at the conserved histidine residue, and transfers its phosphate group probably to a conserved aspartate residue of NreC. NreB/NreC activates the expression of the nitrate (narGHJI) and nitrite (nir) reductase operons, as well as the putative nitrate transporter gene narT.</text>
</comment>
<dbReference type="InterPro" id="IPR008595">
    <property type="entry name" value="DegS"/>
</dbReference>
<evidence type="ECO:0000256" key="8">
    <source>
        <dbReference type="ARBA" id="ARBA00022679"/>
    </source>
</evidence>
<evidence type="ECO:0000256" key="11">
    <source>
        <dbReference type="ARBA" id="ARBA00023004"/>
    </source>
</evidence>
<name>F0SZK7_SYNGF</name>
<dbReference type="AlphaFoldDB" id="F0SZK7"/>
<dbReference type="eggNOG" id="COG4585">
    <property type="taxonomic scope" value="Bacteria"/>
</dbReference>
<keyword evidence="12" id="KW-0902">Two-component regulatory system</keyword>
<dbReference type="EMBL" id="CP002547">
    <property type="protein sequence ID" value="ADY56093.1"/>
    <property type="molecule type" value="Genomic_DNA"/>
</dbReference>
<dbReference type="KEGG" id="sgy:Sgly_1796"/>
<reference evidence="19" key="2">
    <citation type="submission" date="2011-02" db="EMBL/GenBank/DDBJ databases">
        <title>The complete genome of Syntrophobotulus glycolicus DSM 8271.</title>
        <authorList>
            <person name="Lucas S."/>
            <person name="Copeland A."/>
            <person name="Lapidus A."/>
            <person name="Bruce D."/>
            <person name="Goodwin L."/>
            <person name="Pitluck S."/>
            <person name="Kyrpides N."/>
            <person name="Mavromatis K."/>
            <person name="Pagani I."/>
            <person name="Ivanova N."/>
            <person name="Mikhailova N."/>
            <person name="Chertkov O."/>
            <person name="Held B."/>
            <person name="Detter J.C."/>
            <person name="Tapia R."/>
            <person name="Han C."/>
            <person name="Land M."/>
            <person name="Hauser L."/>
            <person name="Markowitz V."/>
            <person name="Cheng J.-F."/>
            <person name="Hugenholtz P."/>
            <person name="Woyke T."/>
            <person name="Wu D."/>
            <person name="Spring S."/>
            <person name="Schroeder M."/>
            <person name="Brambilla E."/>
            <person name="Klenk H.-P."/>
            <person name="Eisen J.A."/>
        </authorList>
    </citation>
    <scope>NUCLEOTIDE SEQUENCE [LARGE SCALE GENOMIC DNA]</scope>
    <source>
        <strain evidence="19">DSM 8271 / FlGlyR</strain>
    </source>
</reference>
<dbReference type="InterPro" id="IPR005467">
    <property type="entry name" value="His_kinase_dom"/>
</dbReference>
<comment type="subcellular location">
    <subcellularLocation>
        <location evidence="3">Cytoplasm</location>
    </subcellularLocation>
</comment>
<keyword evidence="8" id="KW-0808">Transferase</keyword>
<dbReference type="Pfam" id="PF02518">
    <property type="entry name" value="HATPase_c"/>
    <property type="match status" value="1"/>
</dbReference>
<keyword evidence="16" id="KW-0175">Coiled coil</keyword>
<dbReference type="GO" id="GO:0046983">
    <property type="term" value="F:protein dimerization activity"/>
    <property type="evidence" value="ECO:0007669"/>
    <property type="project" value="InterPro"/>
</dbReference>
<dbReference type="PRINTS" id="PR00344">
    <property type="entry name" value="BCTRLSENSOR"/>
</dbReference>
<organism evidence="18 19">
    <name type="scientific">Syntrophobotulus glycolicus (strain DSM 8271 / FlGlyR)</name>
    <dbReference type="NCBI Taxonomy" id="645991"/>
    <lineage>
        <taxon>Bacteria</taxon>
        <taxon>Bacillati</taxon>
        <taxon>Bacillota</taxon>
        <taxon>Clostridia</taxon>
        <taxon>Eubacteriales</taxon>
        <taxon>Desulfitobacteriaceae</taxon>
        <taxon>Syntrophobotulus</taxon>
    </lineage>
</organism>
<dbReference type="eggNOG" id="COG4372">
    <property type="taxonomic scope" value="Bacteria"/>
</dbReference>
<feature type="domain" description="Histidine kinase" evidence="17">
    <location>
        <begin position="183"/>
        <end position="373"/>
    </location>
</feature>
<evidence type="ECO:0000256" key="12">
    <source>
        <dbReference type="ARBA" id="ARBA00023012"/>
    </source>
</evidence>
<dbReference type="CDD" id="cd16917">
    <property type="entry name" value="HATPase_UhpB-NarQ-NarX-like"/>
    <property type="match status" value="1"/>
</dbReference>
<dbReference type="Pfam" id="PF07730">
    <property type="entry name" value="HisKA_3"/>
    <property type="match status" value="1"/>
</dbReference>
<evidence type="ECO:0000256" key="10">
    <source>
        <dbReference type="ARBA" id="ARBA00022777"/>
    </source>
</evidence>
<dbReference type="EC" id="2.7.13.3" evidence="4"/>
<dbReference type="InterPro" id="IPR011712">
    <property type="entry name" value="Sig_transdc_His_kin_sub3_dim/P"/>
</dbReference>
<dbReference type="RefSeq" id="WP_013624961.1">
    <property type="nucleotide sequence ID" value="NC_015172.1"/>
</dbReference>
<evidence type="ECO:0000256" key="6">
    <source>
        <dbReference type="ARBA" id="ARBA00022485"/>
    </source>
</evidence>
<dbReference type="GO" id="GO:0051539">
    <property type="term" value="F:4 iron, 4 sulfur cluster binding"/>
    <property type="evidence" value="ECO:0007669"/>
    <property type="project" value="UniProtKB-KW"/>
</dbReference>
<dbReference type="GO" id="GO:0005737">
    <property type="term" value="C:cytoplasm"/>
    <property type="evidence" value="ECO:0007669"/>
    <property type="project" value="UniProtKB-SubCell"/>
</dbReference>
<dbReference type="GO" id="GO:0000155">
    <property type="term" value="F:phosphorelay sensor kinase activity"/>
    <property type="evidence" value="ECO:0007669"/>
    <property type="project" value="InterPro"/>
</dbReference>
<evidence type="ECO:0000256" key="3">
    <source>
        <dbReference type="ARBA" id="ARBA00004496"/>
    </source>
</evidence>
<dbReference type="GO" id="GO:0046872">
    <property type="term" value="F:metal ion binding"/>
    <property type="evidence" value="ECO:0007669"/>
    <property type="project" value="UniProtKB-KW"/>
</dbReference>
<keyword evidence="7" id="KW-0963">Cytoplasm</keyword>
<dbReference type="InterPro" id="IPR050482">
    <property type="entry name" value="Sensor_HK_TwoCompSys"/>
</dbReference>
<dbReference type="SUPFAM" id="SSF55874">
    <property type="entry name" value="ATPase domain of HSP90 chaperone/DNA topoisomerase II/histidine kinase"/>
    <property type="match status" value="1"/>
</dbReference>
<dbReference type="Proteomes" id="UP000007488">
    <property type="component" value="Chromosome"/>
</dbReference>
<evidence type="ECO:0000313" key="18">
    <source>
        <dbReference type="EMBL" id="ADY56093.1"/>
    </source>
</evidence>
<evidence type="ECO:0000259" key="17">
    <source>
        <dbReference type="PROSITE" id="PS50109"/>
    </source>
</evidence>
<evidence type="ECO:0000256" key="14">
    <source>
        <dbReference type="ARBA" id="ARBA00024827"/>
    </source>
</evidence>
<dbReference type="PANTHER" id="PTHR24421">
    <property type="entry name" value="NITRATE/NITRITE SENSOR PROTEIN NARX-RELATED"/>
    <property type="match status" value="1"/>
</dbReference>
<accession>F0SZK7</accession>
<keyword evidence="11" id="KW-0408">Iron</keyword>
<dbReference type="Gene3D" id="3.30.565.10">
    <property type="entry name" value="Histidine kinase-like ATPase, C-terminal domain"/>
    <property type="match status" value="1"/>
</dbReference>
<evidence type="ECO:0000256" key="1">
    <source>
        <dbReference type="ARBA" id="ARBA00000085"/>
    </source>
</evidence>
<feature type="coiled-coil region" evidence="16">
    <location>
        <begin position="97"/>
        <end position="134"/>
    </location>
</feature>
<comment type="cofactor">
    <cofactor evidence="2">
        <name>[4Fe-4S] cluster</name>
        <dbReference type="ChEBI" id="CHEBI:49883"/>
    </cofactor>
</comment>
<evidence type="ECO:0000256" key="4">
    <source>
        <dbReference type="ARBA" id="ARBA00012438"/>
    </source>
</evidence>
<keyword evidence="10 18" id="KW-0418">Kinase</keyword>
<dbReference type="PANTHER" id="PTHR24421:SF55">
    <property type="entry name" value="SENSOR HISTIDINE KINASE YDFH"/>
    <property type="match status" value="1"/>
</dbReference>
<evidence type="ECO:0000313" key="19">
    <source>
        <dbReference type="Proteomes" id="UP000007488"/>
    </source>
</evidence>
<evidence type="ECO:0000256" key="5">
    <source>
        <dbReference type="ARBA" id="ARBA00017322"/>
    </source>
</evidence>
<dbReference type="InterPro" id="IPR004358">
    <property type="entry name" value="Sig_transdc_His_kin-like_C"/>
</dbReference>
<dbReference type="Gene3D" id="1.20.5.1930">
    <property type="match status" value="1"/>
</dbReference>
<keyword evidence="19" id="KW-1185">Reference proteome</keyword>
<evidence type="ECO:0000256" key="15">
    <source>
        <dbReference type="ARBA" id="ARBA00030800"/>
    </source>
</evidence>
<reference evidence="18 19" key="1">
    <citation type="journal article" date="2011" name="Stand. Genomic Sci.">
        <title>Complete genome sequence of Syntrophobotulus glycolicus type strain (FlGlyR).</title>
        <authorList>
            <person name="Han C."/>
            <person name="Mwirichia R."/>
            <person name="Chertkov O."/>
            <person name="Held B."/>
            <person name="Lapidus A."/>
            <person name="Nolan M."/>
            <person name="Lucas S."/>
            <person name="Hammon N."/>
            <person name="Deshpande S."/>
            <person name="Cheng J.F."/>
            <person name="Tapia R."/>
            <person name="Goodwin L."/>
            <person name="Pitluck S."/>
            <person name="Huntemann M."/>
            <person name="Liolios K."/>
            <person name="Ivanova N."/>
            <person name="Pagani I."/>
            <person name="Mavromatis K."/>
            <person name="Ovchinikova G."/>
            <person name="Pati A."/>
            <person name="Chen A."/>
            <person name="Palaniappan K."/>
            <person name="Land M."/>
            <person name="Hauser L."/>
            <person name="Brambilla E.M."/>
            <person name="Rohde M."/>
            <person name="Spring S."/>
            <person name="Sikorski J."/>
            <person name="Goker M."/>
            <person name="Woyke T."/>
            <person name="Bristow J."/>
            <person name="Eisen J.A."/>
            <person name="Markowitz V."/>
            <person name="Hugenholtz P."/>
            <person name="Kyrpides N.C."/>
            <person name="Klenk H.P."/>
            <person name="Detter J.C."/>
        </authorList>
    </citation>
    <scope>NUCLEOTIDE SEQUENCE [LARGE SCALE GENOMIC DNA]</scope>
    <source>
        <strain evidence="19">DSM 8271 / FlGlyR</strain>
    </source>
</reference>
<keyword evidence="9" id="KW-0479">Metal-binding</keyword>
<gene>
    <name evidence="18" type="ordered locus">Sgly_1796</name>
</gene>
<proteinExistence type="predicted"/>